<dbReference type="OrthoDB" id="1739143at2759"/>
<evidence type="ECO:0000256" key="6">
    <source>
        <dbReference type="ARBA" id="ARBA00039017"/>
    </source>
</evidence>
<dbReference type="eggNOG" id="KOG4003">
    <property type="taxonomic scope" value="Eukaryota"/>
</dbReference>
<evidence type="ECO:0000313" key="11">
    <source>
        <dbReference type="Proteomes" id="UP000007431"/>
    </source>
</evidence>
<feature type="domain" description="Isochorismatase-like" evidence="9">
    <location>
        <begin position="47"/>
        <end position="258"/>
    </location>
</feature>
<evidence type="ECO:0000256" key="3">
    <source>
        <dbReference type="ARBA" id="ARBA00022723"/>
    </source>
</evidence>
<dbReference type="PANTHER" id="PTHR11080:SF2">
    <property type="entry name" value="LD05707P"/>
    <property type="match status" value="1"/>
</dbReference>
<keyword evidence="2" id="KW-0662">Pyridine nucleotide biosynthesis</keyword>
<protein>
    <recommendedName>
        <fullName evidence="6">nicotinamidase</fullName>
        <ecNumber evidence="6">3.5.1.19</ecNumber>
    </recommendedName>
    <alternativeName>
        <fullName evidence="7">Nicotinamide deamidase</fullName>
    </alternativeName>
</protein>
<comment type="pathway">
    <text evidence="5">Cofactor biosynthesis; nicotinate biosynthesis; nicotinate from nicotinamide: step 1/1.</text>
</comment>
<dbReference type="InterPro" id="IPR000868">
    <property type="entry name" value="Isochorismatase-like_dom"/>
</dbReference>
<evidence type="ECO:0000256" key="1">
    <source>
        <dbReference type="ARBA" id="ARBA00006336"/>
    </source>
</evidence>
<dbReference type="InterPro" id="IPR052347">
    <property type="entry name" value="Isochorismatase_Nicotinamidase"/>
</dbReference>
<evidence type="ECO:0000256" key="2">
    <source>
        <dbReference type="ARBA" id="ARBA00022642"/>
    </source>
</evidence>
<dbReference type="Pfam" id="PF00857">
    <property type="entry name" value="Isochorismatase"/>
    <property type="match status" value="1"/>
</dbReference>
<organism evidence="11">
    <name type="scientific">Schizophyllum commune (strain H4-8 / FGSC 9210)</name>
    <name type="common">Split gill fungus</name>
    <dbReference type="NCBI Taxonomy" id="578458"/>
    <lineage>
        <taxon>Eukaryota</taxon>
        <taxon>Fungi</taxon>
        <taxon>Dikarya</taxon>
        <taxon>Basidiomycota</taxon>
        <taxon>Agaricomycotina</taxon>
        <taxon>Agaricomycetes</taxon>
        <taxon>Agaricomycetidae</taxon>
        <taxon>Agaricales</taxon>
        <taxon>Schizophyllaceae</taxon>
        <taxon>Schizophyllum</taxon>
    </lineage>
</organism>
<feature type="non-terminal residue" evidence="10">
    <location>
        <position position="267"/>
    </location>
</feature>
<evidence type="ECO:0000313" key="10">
    <source>
        <dbReference type="EMBL" id="EFJ02096.1"/>
    </source>
</evidence>
<evidence type="ECO:0000256" key="7">
    <source>
        <dbReference type="ARBA" id="ARBA00043224"/>
    </source>
</evidence>
<evidence type="ECO:0000259" key="9">
    <source>
        <dbReference type="Pfam" id="PF00857"/>
    </source>
</evidence>
<dbReference type="HOGENOM" id="CLU_068979_13_0_1"/>
<dbReference type="EMBL" id="GL377302">
    <property type="protein sequence ID" value="EFJ02096.1"/>
    <property type="molecule type" value="Genomic_DNA"/>
</dbReference>
<dbReference type="PANTHER" id="PTHR11080">
    <property type="entry name" value="PYRAZINAMIDASE/NICOTINAMIDASE"/>
    <property type="match status" value="1"/>
</dbReference>
<dbReference type="AlphaFoldDB" id="D8PM39"/>
<sequence>MTMFTTVMKLTALALAASSAFAAALPEGVLGVPYAGISTAKYAHPNTALLIVDIQYDFINGTLSNDRAYSILPKIYQLLDEHEWGMIATSQDWHPQDHVSFASNHPGHVKGDVVQIPVLASRFNETARQSLTADHCVPGTIGANIEAGVQTRLNTLLGKTPITQIHKAQNPHVDSYSAFADNQYYEFTTLAPEMRARNIEHVVVTGLVTTACVYGSSVDATKLGFGVTVISDGVETSTAEAQATALEELETWWGVTVETLADFEASE</sequence>
<accession>D8PM39</accession>
<keyword evidence="11" id="KW-1185">Reference proteome</keyword>
<dbReference type="GeneID" id="9589528"/>
<dbReference type="VEuPathDB" id="FungiDB:SCHCODRAFT_02567983"/>
<dbReference type="EC" id="3.5.1.19" evidence="6"/>
<dbReference type="GO" id="GO:0008936">
    <property type="term" value="F:nicotinamidase activity"/>
    <property type="evidence" value="ECO:0007669"/>
    <property type="project" value="UniProtKB-EC"/>
</dbReference>
<dbReference type="InParanoid" id="D8PM39"/>
<keyword evidence="4" id="KW-0378">Hydrolase</keyword>
<dbReference type="RefSeq" id="XP_003036998.1">
    <property type="nucleotide sequence ID" value="XM_003036952.1"/>
</dbReference>
<evidence type="ECO:0000256" key="8">
    <source>
        <dbReference type="SAM" id="SignalP"/>
    </source>
</evidence>
<comment type="similarity">
    <text evidence="1">Belongs to the isochorismatase family.</text>
</comment>
<reference evidence="10 11" key="1">
    <citation type="journal article" date="2010" name="Nat. Biotechnol.">
        <title>Genome sequence of the model mushroom Schizophyllum commune.</title>
        <authorList>
            <person name="Ohm R.A."/>
            <person name="de Jong J.F."/>
            <person name="Lugones L.G."/>
            <person name="Aerts A."/>
            <person name="Kothe E."/>
            <person name="Stajich J.E."/>
            <person name="de Vries R.P."/>
            <person name="Record E."/>
            <person name="Levasseur A."/>
            <person name="Baker S.E."/>
            <person name="Bartholomew K.A."/>
            <person name="Coutinho P.M."/>
            <person name="Erdmann S."/>
            <person name="Fowler T.J."/>
            <person name="Gathman A.C."/>
            <person name="Lombard V."/>
            <person name="Henrissat B."/>
            <person name="Knabe N."/>
            <person name="Kuees U."/>
            <person name="Lilly W.W."/>
            <person name="Lindquist E."/>
            <person name="Lucas S."/>
            <person name="Magnuson J.K."/>
            <person name="Piumi F."/>
            <person name="Raudaskoski M."/>
            <person name="Salamov A."/>
            <person name="Schmutz J."/>
            <person name="Schwarze F.W.M.R."/>
            <person name="vanKuyk P.A."/>
            <person name="Horton J.S."/>
            <person name="Grigoriev I.V."/>
            <person name="Woesten H.A.B."/>
        </authorList>
    </citation>
    <scope>NUCLEOTIDE SEQUENCE [LARGE SCALE GENOMIC DNA]</scope>
    <source>
        <strain evidence="11">H4-8 / FGSC 9210</strain>
    </source>
</reference>
<dbReference type="Proteomes" id="UP000007431">
    <property type="component" value="Unassembled WGS sequence"/>
</dbReference>
<name>D8PM39_SCHCM</name>
<keyword evidence="3" id="KW-0479">Metal-binding</keyword>
<dbReference type="GO" id="GO:0019363">
    <property type="term" value="P:pyridine nucleotide biosynthetic process"/>
    <property type="evidence" value="ECO:0007669"/>
    <property type="project" value="UniProtKB-KW"/>
</dbReference>
<dbReference type="Gene3D" id="3.40.50.850">
    <property type="entry name" value="Isochorismatase-like"/>
    <property type="match status" value="1"/>
</dbReference>
<dbReference type="GO" id="GO:0046872">
    <property type="term" value="F:metal ion binding"/>
    <property type="evidence" value="ECO:0007669"/>
    <property type="project" value="UniProtKB-KW"/>
</dbReference>
<dbReference type="KEGG" id="scm:SCHCO_02567983"/>
<dbReference type="SUPFAM" id="SSF52499">
    <property type="entry name" value="Isochorismatase-like hydrolases"/>
    <property type="match status" value="1"/>
</dbReference>
<keyword evidence="8" id="KW-0732">Signal</keyword>
<evidence type="ECO:0000256" key="5">
    <source>
        <dbReference type="ARBA" id="ARBA00037900"/>
    </source>
</evidence>
<dbReference type="InterPro" id="IPR036380">
    <property type="entry name" value="Isochorismatase-like_sf"/>
</dbReference>
<feature type="chain" id="PRO_5003120186" description="nicotinamidase" evidence="8">
    <location>
        <begin position="25"/>
        <end position="267"/>
    </location>
</feature>
<proteinExistence type="inferred from homology"/>
<dbReference type="OMA" id="HPPNHTS"/>
<feature type="signal peptide" evidence="8">
    <location>
        <begin position="1"/>
        <end position="24"/>
    </location>
</feature>
<gene>
    <name evidence="10" type="ORF">SCHCODRAFT_103433</name>
</gene>
<dbReference type="STRING" id="578458.D8PM39"/>
<evidence type="ECO:0000256" key="4">
    <source>
        <dbReference type="ARBA" id="ARBA00022801"/>
    </source>
</evidence>